<dbReference type="InterPro" id="IPR025252">
    <property type="entry name" value="DUF4200"/>
</dbReference>
<evidence type="ECO:0000313" key="5">
    <source>
        <dbReference type="Proteomes" id="UP000516988"/>
    </source>
</evidence>
<feature type="coiled-coil region" evidence="2">
    <location>
        <begin position="85"/>
        <end position="112"/>
    </location>
</feature>
<proteinExistence type="predicted"/>
<dbReference type="Pfam" id="PF13863">
    <property type="entry name" value="DUF4200"/>
    <property type="match status" value="1"/>
</dbReference>
<organism evidence="4 5">
    <name type="scientific">Steatornis caripensis</name>
    <name type="common">Oilbird</name>
    <dbReference type="NCBI Taxonomy" id="48435"/>
    <lineage>
        <taxon>Eukaryota</taxon>
        <taxon>Metazoa</taxon>
        <taxon>Chordata</taxon>
        <taxon>Craniata</taxon>
        <taxon>Vertebrata</taxon>
        <taxon>Euteleostomi</taxon>
        <taxon>Archelosauria</taxon>
        <taxon>Archosauria</taxon>
        <taxon>Dinosauria</taxon>
        <taxon>Saurischia</taxon>
        <taxon>Theropoda</taxon>
        <taxon>Coelurosauria</taxon>
        <taxon>Aves</taxon>
        <taxon>Neognathae</taxon>
        <taxon>Neoaves</taxon>
        <taxon>Strisores</taxon>
        <taxon>Caprimulgiformes</taxon>
        <taxon>Steatornithidae</taxon>
        <taxon>Steatornis</taxon>
    </lineage>
</organism>
<gene>
    <name evidence="4" type="primary">Ccdc42</name>
    <name evidence="4" type="ORF">STECAR_R08852</name>
</gene>
<evidence type="ECO:0000256" key="2">
    <source>
        <dbReference type="SAM" id="Coils"/>
    </source>
</evidence>
<dbReference type="InterPro" id="IPR051147">
    <property type="entry name" value="CFAP_domain-containing"/>
</dbReference>
<dbReference type="Proteomes" id="UP000516988">
    <property type="component" value="Unassembled WGS sequence"/>
</dbReference>
<dbReference type="PANTHER" id="PTHR21683">
    <property type="entry name" value="COILED-COIL DOMAIN-CONTAINING PROTEIN 42 LIKE-2-LIKE-RELATED"/>
    <property type="match status" value="1"/>
</dbReference>
<accession>A0A7K6WYY2</accession>
<feature type="domain" description="DUF4200" evidence="3">
    <location>
        <begin position="12"/>
        <end position="128"/>
    </location>
</feature>
<dbReference type="OrthoDB" id="2134857at2759"/>
<feature type="non-terminal residue" evidence="4">
    <location>
        <position position="1"/>
    </location>
</feature>
<evidence type="ECO:0000259" key="3">
    <source>
        <dbReference type="Pfam" id="PF13863"/>
    </source>
</evidence>
<keyword evidence="5" id="KW-1185">Reference proteome</keyword>
<evidence type="ECO:0000256" key="1">
    <source>
        <dbReference type="ARBA" id="ARBA00023054"/>
    </source>
</evidence>
<dbReference type="GO" id="GO:0007286">
    <property type="term" value="P:spermatid development"/>
    <property type="evidence" value="ECO:0007669"/>
    <property type="project" value="TreeGrafter"/>
</dbReference>
<feature type="non-terminal residue" evidence="4">
    <location>
        <position position="235"/>
    </location>
</feature>
<dbReference type="PANTHER" id="PTHR21683:SF8">
    <property type="entry name" value="COILED-COIL DOMAIN-CONTAINING PROTEIN 42"/>
    <property type="match status" value="1"/>
</dbReference>
<protein>
    <submittedName>
        <fullName evidence="4">CCD42 protein</fullName>
    </submittedName>
</protein>
<name>A0A7K6WYY2_STECA</name>
<dbReference type="GO" id="GO:0005856">
    <property type="term" value="C:cytoskeleton"/>
    <property type="evidence" value="ECO:0007669"/>
    <property type="project" value="UniProtKB-ARBA"/>
</dbReference>
<dbReference type="EMBL" id="VZSC01018632">
    <property type="protein sequence ID" value="NWX52078.1"/>
    <property type="molecule type" value="Genomic_DNA"/>
</dbReference>
<reference evidence="4 5" key="1">
    <citation type="submission" date="2019-09" db="EMBL/GenBank/DDBJ databases">
        <title>Bird 10,000 Genomes (B10K) Project - Family phase.</title>
        <authorList>
            <person name="Zhang G."/>
        </authorList>
    </citation>
    <scope>NUCLEOTIDE SEQUENCE [LARGE SCALE GENOMIC DNA]</scope>
    <source>
        <strain evidence="4">OUT-0004</strain>
    </source>
</reference>
<evidence type="ECO:0000313" key="4">
    <source>
        <dbReference type="EMBL" id="NWX52078.1"/>
    </source>
</evidence>
<comment type="caution">
    <text evidence="4">The sequence shown here is derived from an EMBL/GenBank/DDBJ whole genome shotgun (WGS) entry which is preliminary data.</text>
</comment>
<dbReference type="AlphaFoldDB" id="A0A7K6WYY2"/>
<sequence>DEDSLSLLLCLQRKKKQAQLMQKALEVKKETFRERMKAISCQWRDLHAKDAQLKTYMEKSERVIKENDKMRIKALKKASKDRERKIQKESELLRAKRELEALRNTHQKLCNRVQKFSIFKKYLEDVVKISQFEEIQEVIWRYKTLVRMRKDLLQSERGCKEMSKQAEVLLEQYTVDKAAEFQRYENELVQLQLRFEQAQSDVLPWEARWADIQNTSAEKTLKLGTIKMAIFNLFQ</sequence>
<keyword evidence="1 2" id="KW-0175">Coiled coil</keyword>